<dbReference type="RefSeq" id="WP_348711902.1">
    <property type="nucleotide sequence ID" value="NZ_CAXIXY010000004.1"/>
</dbReference>
<protein>
    <submittedName>
        <fullName evidence="1">DUF2255 family protein</fullName>
    </submittedName>
</protein>
<comment type="caution">
    <text evidence="1">The sequence shown here is derived from an EMBL/GenBank/DDBJ whole genome shotgun (WGS) entry which is preliminary data.</text>
</comment>
<keyword evidence="2" id="KW-1185">Reference proteome</keyword>
<dbReference type="Proteomes" id="UP001497416">
    <property type="component" value="Unassembled WGS sequence"/>
</dbReference>
<proteinExistence type="predicted"/>
<sequence length="125" mass="14725">MIIKEDLVKKVQGERVHQIRAGKTHRFIDITIVSTENRFFVRRYKFGNKSWYEAFIANPEGQMKIGYTIVDVQGRIPKDLEKITPLVNKAYRNLLGFIYPLMRLTFNSKRHENSTLELIPVDKDK</sequence>
<gene>
    <name evidence="1" type="ORF">T190607A01A_20422</name>
</gene>
<dbReference type="EMBL" id="CAXIXY010000004">
    <property type="protein sequence ID" value="CAL2085132.1"/>
    <property type="molecule type" value="Genomic_DNA"/>
</dbReference>
<name>A0ABM9NZG5_9FLAO</name>
<organism evidence="1 2">
    <name type="scientific">Tenacibaculum platacis</name>
    <dbReference type="NCBI Taxonomy" id="3137852"/>
    <lineage>
        <taxon>Bacteria</taxon>
        <taxon>Pseudomonadati</taxon>
        <taxon>Bacteroidota</taxon>
        <taxon>Flavobacteriia</taxon>
        <taxon>Flavobacteriales</taxon>
        <taxon>Flavobacteriaceae</taxon>
        <taxon>Tenacibaculum</taxon>
    </lineage>
</organism>
<reference evidence="1 2" key="1">
    <citation type="submission" date="2024-05" db="EMBL/GenBank/DDBJ databases">
        <authorList>
            <person name="Duchaud E."/>
        </authorList>
    </citation>
    <scope>NUCLEOTIDE SEQUENCE [LARGE SCALE GENOMIC DNA]</scope>
    <source>
        <strain evidence="1">Ena-SAMPLE-TAB-13-05-2024-13:56:06:370-140302</strain>
    </source>
</reference>
<accession>A0ABM9NZG5</accession>
<evidence type="ECO:0000313" key="1">
    <source>
        <dbReference type="EMBL" id="CAL2085132.1"/>
    </source>
</evidence>
<evidence type="ECO:0000313" key="2">
    <source>
        <dbReference type="Proteomes" id="UP001497416"/>
    </source>
</evidence>